<feature type="domain" description="CoA-binding" evidence="5">
    <location>
        <begin position="9"/>
        <end position="100"/>
    </location>
</feature>
<dbReference type="GO" id="GO:0006099">
    <property type="term" value="P:tricarboxylic acid cycle"/>
    <property type="evidence" value="ECO:0007669"/>
    <property type="project" value="UniProtKB-KW"/>
</dbReference>
<dbReference type="InterPro" id="IPR032875">
    <property type="entry name" value="Succ_CoA_lig_flav_dom"/>
</dbReference>
<dbReference type="SUPFAM" id="SSF51735">
    <property type="entry name" value="NAD(P)-binding Rossmann-fold domains"/>
    <property type="match status" value="1"/>
</dbReference>
<organism evidence="6 7">
    <name type="scientific">Inquilinus limosus MP06</name>
    <dbReference type="NCBI Taxonomy" id="1398085"/>
    <lineage>
        <taxon>Bacteria</taxon>
        <taxon>Pseudomonadati</taxon>
        <taxon>Pseudomonadota</taxon>
        <taxon>Alphaproteobacteria</taxon>
        <taxon>Rhodospirillales</taxon>
        <taxon>Rhodospirillaceae</taxon>
        <taxon>Inquilinus</taxon>
    </lineage>
</organism>
<keyword evidence="6" id="KW-0808">Transferase</keyword>
<dbReference type="EMBL" id="JANX01000702">
    <property type="protein sequence ID" value="KGM30773.1"/>
    <property type="molecule type" value="Genomic_DNA"/>
</dbReference>
<name>A0A0A0CYZ3_9PROT</name>
<evidence type="ECO:0000256" key="3">
    <source>
        <dbReference type="ARBA" id="ARBA00022741"/>
    </source>
</evidence>
<dbReference type="Gene3D" id="3.40.50.261">
    <property type="entry name" value="Succinyl-CoA synthetase domains"/>
    <property type="match status" value="1"/>
</dbReference>
<evidence type="ECO:0000256" key="2">
    <source>
        <dbReference type="ARBA" id="ARBA00022598"/>
    </source>
</evidence>
<protein>
    <submittedName>
        <fullName evidence="6">GCN5 family acetyltransferase</fullName>
    </submittedName>
</protein>
<gene>
    <name evidence="6" type="ORF">P409_31085</name>
</gene>
<accession>A0A0A0CYZ3</accession>
<dbReference type="RefSeq" id="WP_034847585.1">
    <property type="nucleotide sequence ID" value="NZ_JANX01000702.1"/>
</dbReference>
<dbReference type="InterPro" id="IPR036291">
    <property type="entry name" value="NAD(P)-bd_dom_sf"/>
</dbReference>
<dbReference type="PANTHER" id="PTHR43334">
    <property type="entry name" value="ACETATE--COA LIGASE [ADP-FORMING]"/>
    <property type="match status" value="1"/>
</dbReference>
<evidence type="ECO:0000256" key="1">
    <source>
        <dbReference type="ARBA" id="ARBA00022532"/>
    </source>
</evidence>
<keyword evidence="4" id="KW-0067">ATP-binding</keyword>
<reference evidence="6 7" key="1">
    <citation type="submission" date="2014-01" db="EMBL/GenBank/DDBJ databases">
        <title>Genome sequence determination for a cystic fibrosis isolate, Inquilinus limosus.</title>
        <authorList>
            <person name="Pino M."/>
            <person name="Di Conza J."/>
            <person name="Gutkind G."/>
        </authorList>
    </citation>
    <scope>NUCLEOTIDE SEQUENCE [LARGE SCALE GENOMIC DNA]</scope>
    <source>
        <strain evidence="6 7">MP06</strain>
    </source>
</reference>
<feature type="non-terminal residue" evidence="6">
    <location>
        <position position="190"/>
    </location>
</feature>
<evidence type="ECO:0000256" key="4">
    <source>
        <dbReference type="ARBA" id="ARBA00022840"/>
    </source>
</evidence>
<dbReference type="Pfam" id="PF13607">
    <property type="entry name" value="Succ_CoA_lig"/>
    <property type="match status" value="1"/>
</dbReference>
<sequence>MSVRNLDALFRPASIALIADGPVGAVLARNLFAGGFHGPVMPVTRGARSVGSALAYPSVSALPMAPDLAVIAAPPETLPGLIAELGGRGTRAVAIVGTDRPPAVKGTESARLRQAMLDAARPHLLRILGPDGFGLMVPHHGVNASLGHVVPIPGDLAFVSQSGTVAAAVLDRATRRGIGFSHVVSLGGKA</sequence>
<dbReference type="InterPro" id="IPR051538">
    <property type="entry name" value="Acyl-CoA_Synth/Transferase"/>
</dbReference>
<proteinExistence type="predicted"/>
<evidence type="ECO:0000313" key="7">
    <source>
        <dbReference type="Proteomes" id="UP000029995"/>
    </source>
</evidence>
<comment type="caution">
    <text evidence="6">The sequence shown here is derived from an EMBL/GenBank/DDBJ whole genome shotgun (WGS) entry which is preliminary data.</text>
</comment>
<dbReference type="GO" id="GO:0016740">
    <property type="term" value="F:transferase activity"/>
    <property type="evidence" value="ECO:0007669"/>
    <property type="project" value="UniProtKB-KW"/>
</dbReference>
<keyword evidence="3" id="KW-0547">Nucleotide-binding</keyword>
<dbReference type="SUPFAM" id="SSF52210">
    <property type="entry name" value="Succinyl-CoA synthetase domains"/>
    <property type="match status" value="1"/>
</dbReference>
<evidence type="ECO:0000259" key="5">
    <source>
        <dbReference type="SMART" id="SM00881"/>
    </source>
</evidence>
<dbReference type="Proteomes" id="UP000029995">
    <property type="component" value="Unassembled WGS sequence"/>
</dbReference>
<dbReference type="InterPro" id="IPR016102">
    <property type="entry name" value="Succinyl-CoA_synth-like"/>
</dbReference>
<dbReference type="PANTHER" id="PTHR43334:SF1">
    <property type="entry name" value="3-HYDROXYPROPIONATE--COA LIGASE [ADP-FORMING]"/>
    <property type="match status" value="1"/>
</dbReference>
<dbReference type="InterPro" id="IPR003781">
    <property type="entry name" value="CoA-bd"/>
</dbReference>
<dbReference type="Gene3D" id="3.40.50.720">
    <property type="entry name" value="NAD(P)-binding Rossmann-like Domain"/>
    <property type="match status" value="1"/>
</dbReference>
<evidence type="ECO:0000313" key="6">
    <source>
        <dbReference type="EMBL" id="KGM30773.1"/>
    </source>
</evidence>
<dbReference type="GO" id="GO:0005524">
    <property type="term" value="F:ATP binding"/>
    <property type="evidence" value="ECO:0007669"/>
    <property type="project" value="UniProtKB-KW"/>
</dbReference>
<dbReference type="SMART" id="SM00881">
    <property type="entry name" value="CoA_binding"/>
    <property type="match status" value="1"/>
</dbReference>
<dbReference type="GO" id="GO:0016874">
    <property type="term" value="F:ligase activity"/>
    <property type="evidence" value="ECO:0007669"/>
    <property type="project" value="UniProtKB-KW"/>
</dbReference>
<dbReference type="Pfam" id="PF13380">
    <property type="entry name" value="CoA_binding_2"/>
    <property type="match status" value="1"/>
</dbReference>
<keyword evidence="1" id="KW-0816">Tricarboxylic acid cycle</keyword>
<keyword evidence="2" id="KW-0436">Ligase</keyword>
<dbReference type="AlphaFoldDB" id="A0A0A0CYZ3"/>